<evidence type="ECO:0000313" key="2">
    <source>
        <dbReference type="Proteomes" id="UP000095283"/>
    </source>
</evidence>
<name>A0A1I7WDK6_HETBA</name>
<keyword evidence="1" id="KW-0812">Transmembrane</keyword>
<reference evidence="3" key="1">
    <citation type="submission" date="2016-11" db="UniProtKB">
        <authorList>
            <consortium name="WormBaseParasite"/>
        </authorList>
    </citation>
    <scope>IDENTIFICATION</scope>
</reference>
<feature type="transmembrane region" description="Helical" evidence="1">
    <location>
        <begin position="52"/>
        <end position="69"/>
    </location>
</feature>
<dbReference type="Proteomes" id="UP000095283">
    <property type="component" value="Unplaced"/>
</dbReference>
<evidence type="ECO:0000313" key="3">
    <source>
        <dbReference type="WBParaSite" id="Hba_02901"/>
    </source>
</evidence>
<organism evidence="2 3">
    <name type="scientific">Heterorhabditis bacteriophora</name>
    <name type="common">Entomopathogenic nematode worm</name>
    <dbReference type="NCBI Taxonomy" id="37862"/>
    <lineage>
        <taxon>Eukaryota</taxon>
        <taxon>Metazoa</taxon>
        <taxon>Ecdysozoa</taxon>
        <taxon>Nematoda</taxon>
        <taxon>Chromadorea</taxon>
        <taxon>Rhabditida</taxon>
        <taxon>Rhabditina</taxon>
        <taxon>Rhabditomorpha</taxon>
        <taxon>Strongyloidea</taxon>
        <taxon>Heterorhabditidae</taxon>
        <taxon>Heterorhabditis</taxon>
    </lineage>
</organism>
<keyword evidence="2" id="KW-1185">Reference proteome</keyword>
<sequence length="70" mass="8473">MSSRQKPALYKSLILQLYFNINIKFNKPTNLKIINSIYYNKSRHINTNYNNFYFETIKLIIILPFISIFH</sequence>
<accession>A0A1I7WDK6</accession>
<evidence type="ECO:0000256" key="1">
    <source>
        <dbReference type="SAM" id="Phobius"/>
    </source>
</evidence>
<protein>
    <submittedName>
        <fullName evidence="3">Uncharacterized protein</fullName>
    </submittedName>
</protein>
<keyword evidence="1" id="KW-0472">Membrane</keyword>
<dbReference type="WBParaSite" id="Hba_02901">
    <property type="protein sequence ID" value="Hba_02901"/>
    <property type="gene ID" value="Hba_02901"/>
</dbReference>
<proteinExistence type="predicted"/>
<keyword evidence="1" id="KW-1133">Transmembrane helix</keyword>
<dbReference type="AlphaFoldDB" id="A0A1I7WDK6"/>